<dbReference type="PANTHER" id="PTHR10492:SF96">
    <property type="entry name" value="ATP-DEPENDENT DNA HELICASE"/>
    <property type="match status" value="1"/>
</dbReference>
<dbReference type="CDD" id="cd04481">
    <property type="entry name" value="RPA1_DBD_B_like"/>
    <property type="match status" value="1"/>
</dbReference>
<name>A0AA38TPF0_9ASTR</name>
<evidence type="ECO:0000259" key="4">
    <source>
        <dbReference type="Pfam" id="PF08646"/>
    </source>
</evidence>
<feature type="compositionally biased region" description="Low complexity" evidence="2">
    <location>
        <begin position="2036"/>
        <end position="2050"/>
    </location>
</feature>
<gene>
    <name evidence="7" type="ORF">OSB04_013720</name>
</gene>
<comment type="catalytic activity">
    <reaction evidence="1">
        <text>ATP + H2O = ADP + phosphate + H(+)</text>
        <dbReference type="Rhea" id="RHEA:13065"/>
        <dbReference type="ChEBI" id="CHEBI:15377"/>
        <dbReference type="ChEBI" id="CHEBI:15378"/>
        <dbReference type="ChEBI" id="CHEBI:30616"/>
        <dbReference type="ChEBI" id="CHEBI:43474"/>
        <dbReference type="ChEBI" id="CHEBI:456216"/>
        <dbReference type="EC" id="5.6.2.3"/>
    </reaction>
</comment>
<dbReference type="InterPro" id="IPR025476">
    <property type="entry name" value="Helitron_helicase-like"/>
</dbReference>
<evidence type="ECO:0000256" key="1">
    <source>
        <dbReference type="RuleBase" id="RU363044"/>
    </source>
</evidence>
<dbReference type="PANTHER" id="PTHR10492">
    <property type="match status" value="1"/>
</dbReference>
<dbReference type="InterPro" id="IPR049163">
    <property type="entry name" value="Pif1-like_2B_dom"/>
</dbReference>
<feature type="domain" description="DNA helicase Pif1-like 2B" evidence="6">
    <location>
        <begin position="1366"/>
        <end position="1412"/>
    </location>
</feature>
<comment type="caution">
    <text evidence="7">The sequence shown here is derived from an EMBL/GenBank/DDBJ whole genome shotgun (WGS) entry which is preliminary data.</text>
</comment>
<feature type="domain" description="Helitron helicase-like" evidence="5">
    <location>
        <begin position="399"/>
        <end position="582"/>
    </location>
</feature>
<dbReference type="Gene3D" id="2.40.50.140">
    <property type="entry name" value="Nucleic acid-binding proteins"/>
    <property type="match status" value="3"/>
</dbReference>
<accession>A0AA38TPF0</accession>
<feature type="region of interest" description="Disordered" evidence="2">
    <location>
        <begin position="77"/>
        <end position="117"/>
    </location>
</feature>
<evidence type="ECO:0000259" key="5">
    <source>
        <dbReference type="Pfam" id="PF14214"/>
    </source>
</evidence>
<dbReference type="GO" id="GO:0043139">
    <property type="term" value="F:5'-3' DNA helicase activity"/>
    <property type="evidence" value="ECO:0007669"/>
    <property type="project" value="UniProtKB-EC"/>
</dbReference>
<dbReference type="Proteomes" id="UP001172457">
    <property type="component" value="Chromosome 3"/>
</dbReference>
<dbReference type="InterPro" id="IPR012340">
    <property type="entry name" value="NA-bd_OB-fold"/>
</dbReference>
<evidence type="ECO:0000313" key="8">
    <source>
        <dbReference type="Proteomes" id="UP001172457"/>
    </source>
</evidence>
<dbReference type="GO" id="GO:0006310">
    <property type="term" value="P:DNA recombination"/>
    <property type="evidence" value="ECO:0007669"/>
    <property type="project" value="UniProtKB-KW"/>
</dbReference>
<evidence type="ECO:0000259" key="6">
    <source>
        <dbReference type="Pfam" id="PF21530"/>
    </source>
</evidence>
<dbReference type="GO" id="GO:0000723">
    <property type="term" value="P:telomere maintenance"/>
    <property type="evidence" value="ECO:0007669"/>
    <property type="project" value="InterPro"/>
</dbReference>
<feature type="domain" description="DNA helicase Pif1-like DEAD-box helicase" evidence="3">
    <location>
        <begin position="1048"/>
        <end position="1265"/>
    </location>
</feature>
<keyword evidence="1" id="KW-0378">Hydrolase</keyword>
<feature type="region of interest" description="Disordered" evidence="2">
    <location>
        <begin position="2036"/>
        <end position="2091"/>
    </location>
</feature>
<dbReference type="GO" id="GO:0006281">
    <property type="term" value="P:DNA repair"/>
    <property type="evidence" value="ECO:0007669"/>
    <property type="project" value="UniProtKB-KW"/>
</dbReference>
<feature type="region of interest" description="Disordered" evidence="2">
    <location>
        <begin position="1988"/>
        <end position="2011"/>
    </location>
</feature>
<dbReference type="InterPro" id="IPR013955">
    <property type="entry name" value="Rep_factor-A_C"/>
</dbReference>
<dbReference type="Pfam" id="PF14214">
    <property type="entry name" value="Helitron_like_N"/>
    <property type="match status" value="1"/>
</dbReference>
<dbReference type="SUPFAM" id="SSF52540">
    <property type="entry name" value="P-loop containing nucleoside triphosphate hydrolases"/>
    <property type="match status" value="2"/>
</dbReference>
<dbReference type="EC" id="5.6.2.3" evidence="1"/>
<dbReference type="InterPro" id="IPR010285">
    <property type="entry name" value="DNA_helicase_pif1-like_DEAD"/>
</dbReference>
<dbReference type="SUPFAM" id="SSF50249">
    <property type="entry name" value="Nucleic acid-binding proteins"/>
    <property type="match status" value="2"/>
</dbReference>
<reference evidence="7" key="1">
    <citation type="submission" date="2023-03" db="EMBL/GenBank/DDBJ databases">
        <title>Chromosome-scale reference genome and RAD-based genetic map of yellow starthistle (Centaurea solstitialis) reveal putative structural variation and QTLs associated with invader traits.</title>
        <authorList>
            <person name="Reatini B."/>
            <person name="Cang F.A."/>
            <person name="Jiang Q."/>
            <person name="Mckibben M.T.W."/>
            <person name="Barker M.S."/>
            <person name="Rieseberg L.H."/>
            <person name="Dlugosch K.M."/>
        </authorList>
    </citation>
    <scope>NUCLEOTIDE SEQUENCE</scope>
    <source>
        <strain evidence="7">CAN-66</strain>
        <tissue evidence="7">Leaf</tissue>
    </source>
</reference>
<keyword evidence="1" id="KW-0227">DNA damage</keyword>
<dbReference type="Pfam" id="PF08646">
    <property type="entry name" value="Rep_fac-A_C"/>
    <property type="match status" value="1"/>
</dbReference>
<dbReference type="Pfam" id="PF21530">
    <property type="entry name" value="Pif1_2B_dom"/>
    <property type="match status" value="1"/>
</dbReference>
<evidence type="ECO:0000313" key="7">
    <source>
        <dbReference type="EMBL" id="KAJ9559106.1"/>
    </source>
</evidence>
<comment type="cofactor">
    <cofactor evidence="1">
        <name>Mg(2+)</name>
        <dbReference type="ChEBI" id="CHEBI:18420"/>
    </cofactor>
</comment>
<evidence type="ECO:0000256" key="2">
    <source>
        <dbReference type="SAM" id="MobiDB-lite"/>
    </source>
</evidence>
<evidence type="ECO:0000259" key="3">
    <source>
        <dbReference type="Pfam" id="PF05970"/>
    </source>
</evidence>
<keyword evidence="1" id="KW-0234">DNA repair</keyword>
<keyword evidence="1" id="KW-0067">ATP-binding</keyword>
<keyword evidence="1" id="KW-0233">DNA recombination</keyword>
<keyword evidence="8" id="KW-1185">Reference proteome</keyword>
<dbReference type="FunFam" id="3.40.50.300:FF:002884">
    <property type="entry name" value="ATP-dependent DNA helicase"/>
    <property type="match status" value="1"/>
</dbReference>
<dbReference type="InterPro" id="IPR027417">
    <property type="entry name" value="P-loop_NTPase"/>
</dbReference>
<comment type="similarity">
    <text evidence="1">Belongs to the helicase family.</text>
</comment>
<keyword evidence="1" id="KW-0347">Helicase</keyword>
<dbReference type="Gene3D" id="3.40.50.300">
    <property type="entry name" value="P-loop containing nucleotide triphosphate hydrolases"/>
    <property type="match status" value="1"/>
</dbReference>
<feature type="compositionally biased region" description="Basic and acidic residues" evidence="2">
    <location>
        <begin position="96"/>
        <end position="108"/>
    </location>
</feature>
<dbReference type="GO" id="GO:0005524">
    <property type="term" value="F:ATP binding"/>
    <property type="evidence" value="ECO:0007669"/>
    <property type="project" value="UniProtKB-KW"/>
</dbReference>
<sequence>MQNHNRKKQRLNHYDQNTDSLSINVNSLPLPMHFETDNNIIENTHGVGTHELCSNSNSNALGPVTNADTLVIDTGLDQRNTPDVEGVGPPSCSNRTQHEATHGGKESATESTSQGHSTTYLDLGDCDQICEHCRAFFWYHERVKGHPSNRRPKYSRCCRGDRVRLPLPRVLPQIIKDLFRDRNFMENIRAYNMMFAMTSFGAKVDDSVNNGSGPYVFKVEGQISHWMGSLCPPANHKPRFLQMYIYDTDNEVCNRLSYFPGGGHGNLNPEIVNTLIKILDEFNDLVKLFRTARDMCLHEEPPQFSIRLYNSGNQMRYNAPAPGTLGAIIYDSGSAGGNDFDIIIRLKDGPPQRINKLHPSYMALQFPLLFVFGEHGWSLELKLVNDGVRRSKQLTMNMFYSFQIHDRVNVYALLLRGGRLFQQYLVNAYISIEQNRLDYVQSMQDVFRSEYLQGVHDALVKGDTDGHDVGKRIILPASFTGGPRYMYKHYQDALAICRVHGNPQYFITFTCNVKWPEITRYLEQFPGMKVDDRPDIIARIFEMKVQHFITYLKAEKPFGKVVAELYTIEFQKRGLPHCHTLIWVTHAHRIHAPEQLDQVISAEIPNSDVDPALYKVVTDLMMHGPCGLANMKAPCMVEGVCSKHFPKQYEDDTRFDKDGYVHYRRRNDGHFATKKGIRLDNSYVVPYNRKLSLAFQAHINVEYCGWSMMIKYLFKYISKGADRVRARITRSLGEPPDKVANKMNNINEIQNFVDARFICPHEAAWRIFNFDIHHRNPPVQVLAVHLENMQTVAFKDKQPLRSIVSNPMTKKTTLTQWLRNNQLDDTGRHLTYLEYLSEYRWNNQGKDWCRRTTNKTPSIGRLIYIHPTCGELFYLRMLLSHQPGCKTFDDIKTVGGFTFNTYRAACEELGLLGDDKEWTYAFDEASAWATAEELRALFAHILLFCDVADPVALWTEQWRRMSDDVVERASVGSHIVNLHVNDVDLQHYVLYELEILLNSNSSSSSLSEYGLPMPPPHLIAELENRLLMEERNYDRDALRRQHDVLVSKLNAEQRLIYDVVMEASVGNKQQLLFVYGHGGTGKTFLWTTIISALRSAGKIVLAVASSGIASLLLPSGRTAHSRFKIPLDLTNDSICHIKKNTQLARLLFETSLILWDEAPMNDRRCFEALDKALKDILDKPAHPFGGKSVLLGGDFRQTLPVKPKGTKKDIVASSIAESSLWRHFKVCKLSTNMRVLQPNLNDEEKKEIVDFSSWLLQIGDGHIGVDDEGDPDTKWVEIPEKYLILDHEHALKELVQFIYDYDLLHNPSASMFCDKAIVCPKNETADEINKVILHSLPGYPTVYLSVDSIIPHANDRGDTEVLYPPEYLNLFNFSGFPTHRLELKVGAPIMLLRNMNQMAGLCNGTRMIITQLLPRLIEAEVITGIRIGHKVYIPRIDLNHNDKELPFIFKRKQFPIRLCYAMTINKSQGQSLNKIGIYLPQPIFSHGQLYVALSRATSPAGLKILISKQEEQPSNCTKNIVYSEFLARLQLGHVLPFDFQHFNASPAALDSQPPSRLQQPMNNYQKMPATMVANLKPGDGDKPIEIKVIRKWENYGKKAECCYIFLDKKGDAIEAWASYSERSYFNSIINVHNCYCLSNYMCEGEKTFFVTVPHKTRIKLGRAATFEHIPDDGFPVYYFNFLGYDQLTPRLNNHRLLTDYIGKIENVYEVFRTKGTTIVKVRLENLSGKMIEATFWDEATMSFDKQVVEALPSPVIAAVTSMKVTEYLGNLQLTATPASHIYVNPDIPEATSLAAGFAIRDDQNPVLKIRYEKSKDIEVEMQRNRFTLKELLSQNPDRYGGAQFTCKASLVSIDESKGWFYKACSQCRKKLQRRGNMLACEDHEQVSEPKNLFFITARMSDDTAQANVLFFDAAATMLFNTDCNTFINQLGFTDPYTLPEPLSIIKGQTKIFQLHFTRSSKRGDIGLVADAVFEEVIVADKESPIQTHVINHSATSSAPKETHVPSTELASTAPATPASFCLDHLASTPITPLSTLTTTPLAADPSAQTTETKHHKQTSTKKQLFQTSSAQQDGMPLKKHKSSVGPPDEKQ</sequence>
<dbReference type="Pfam" id="PF05970">
    <property type="entry name" value="PIF1"/>
    <property type="match status" value="1"/>
</dbReference>
<proteinExistence type="inferred from homology"/>
<dbReference type="CDD" id="cd18809">
    <property type="entry name" value="SF1_C_RecD"/>
    <property type="match status" value="1"/>
</dbReference>
<organism evidence="7 8">
    <name type="scientific">Centaurea solstitialis</name>
    <name type="common">yellow star-thistle</name>
    <dbReference type="NCBI Taxonomy" id="347529"/>
    <lineage>
        <taxon>Eukaryota</taxon>
        <taxon>Viridiplantae</taxon>
        <taxon>Streptophyta</taxon>
        <taxon>Embryophyta</taxon>
        <taxon>Tracheophyta</taxon>
        <taxon>Spermatophyta</taxon>
        <taxon>Magnoliopsida</taxon>
        <taxon>eudicotyledons</taxon>
        <taxon>Gunneridae</taxon>
        <taxon>Pentapetalae</taxon>
        <taxon>asterids</taxon>
        <taxon>campanulids</taxon>
        <taxon>Asterales</taxon>
        <taxon>Asteraceae</taxon>
        <taxon>Carduoideae</taxon>
        <taxon>Cardueae</taxon>
        <taxon>Centaureinae</taxon>
        <taxon>Centaurea</taxon>
    </lineage>
</organism>
<dbReference type="EMBL" id="JARYMX010000003">
    <property type="protein sequence ID" value="KAJ9559106.1"/>
    <property type="molecule type" value="Genomic_DNA"/>
</dbReference>
<keyword evidence="1" id="KW-0547">Nucleotide-binding</keyword>
<dbReference type="GO" id="GO:0016787">
    <property type="term" value="F:hydrolase activity"/>
    <property type="evidence" value="ECO:0007669"/>
    <property type="project" value="UniProtKB-KW"/>
</dbReference>
<feature type="domain" description="Replication factor A C-terminal" evidence="4">
    <location>
        <begin position="1844"/>
        <end position="1928"/>
    </location>
</feature>
<protein>
    <recommendedName>
        <fullName evidence="1">ATP-dependent DNA helicase</fullName>
        <ecNumber evidence="1">5.6.2.3</ecNumber>
    </recommendedName>
</protein>